<evidence type="ECO:0008006" key="3">
    <source>
        <dbReference type="Google" id="ProtNLM"/>
    </source>
</evidence>
<accession>A0ABN1K9J7</accession>
<dbReference type="EMBL" id="BAAAGG010000005">
    <property type="protein sequence ID" value="GAA0759346.1"/>
    <property type="molecule type" value="Genomic_DNA"/>
</dbReference>
<keyword evidence="2" id="KW-1185">Reference proteome</keyword>
<gene>
    <name evidence="1" type="ORF">GCM10009433_17450</name>
</gene>
<reference evidence="2" key="1">
    <citation type="journal article" date="2019" name="Int. J. Syst. Evol. Microbiol.">
        <title>The Global Catalogue of Microorganisms (GCM) 10K type strain sequencing project: providing services to taxonomists for standard genome sequencing and annotation.</title>
        <authorList>
            <consortium name="The Broad Institute Genomics Platform"/>
            <consortium name="The Broad Institute Genome Sequencing Center for Infectious Disease"/>
            <person name="Wu L."/>
            <person name="Ma J."/>
        </authorList>
    </citation>
    <scope>NUCLEOTIDE SEQUENCE [LARGE SCALE GENOMIC DNA]</scope>
    <source>
        <strain evidence="2">JCM 16231</strain>
    </source>
</reference>
<dbReference type="RefSeq" id="WP_224454263.1">
    <property type="nucleotide sequence ID" value="NZ_BAAAGG010000005.1"/>
</dbReference>
<evidence type="ECO:0000313" key="1">
    <source>
        <dbReference type="EMBL" id="GAA0759346.1"/>
    </source>
</evidence>
<dbReference type="Proteomes" id="UP001500185">
    <property type="component" value="Unassembled WGS sequence"/>
</dbReference>
<protein>
    <recommendedName>
        <fullName evidence="3">Glyoxalase</fullName>
    </recommendedName>
</protein>
<sequence>MTARDENLLSIRVDVPRAKVNETTLSLESFQNSTLRPIAKFQNDLILSLFENYIVRYKNVFHKLGTQEKLNYIENTVKKDSKFKNLMRGIFMGHFTIDEYKFYHENSSEINKRIINLTKERLQSQLQHFEKYSA</sequence>
<comment type="caution">
    <text evidence="1">The sequence shown here is derived from an EMBL/GenBank/DDBJ whole genome shotgun (WGS) entry which is preliminary data.</text>
</comment>
<organism evidence="1 2">
    <name type="scientific">Psychroflexus lacisalsi</name>
    <dbReference type="NCBI Taxonomy" id="503928"/>
    <lineage>
        <taxon>Bacteria</taxon>
        <taxon>Pseudomonadati</taxon>
        <taxon>Bacteroidota</taxon>
        <taxon>Flavobacteriia</taxon>
        <taxon>Flavobacteriales</taxon>
        <taxon>Flavobacteriaceae</taxon>
        <taxon>Psychroflexus</taxon>
    </lineage>
</organism>
<name>A0ABN1K9J7_9FLAO</name>
<evidence type="ECO:0000313" key="2">
    <source>
        <dbReference type="Proteomes" id="UP001500185"/>
    </source>
</evidence>
<proteinExistence type="predicted"/>